<feature type="domain" description="TonB C-terminal" evidence="2">
    <location>
        <begin position="135"/>
        <end position="231"/>
    </location>
</feature>
<dbReference type="SUPFAM" id="SSF81901">
    <property type="entry name" value="HCP-like"/>
    <property type="match status" value="2"/>
</dbReference>
<sequence>MMKLRYSLAFFWLTYSLPGLADFPTAKTLFEQAEYALAKPQLETLAELGHVESQFLLSRMYAEGLGVDTDLKLAYAWTLIAKDRDHALADKQYRVLRTQLESRRAGKEVYSSLNDQFGKKALFDNLYPTPNRYVTAERRLKAVNKPEPDYPGYYNRIGVNAWAVVHFDVADDGRVENPQVAAVFPIDSINEFVLEAVKNWLFEPPKDIYGEPIRLEMQSHVFKVEHASGTKARKFQRESAEYLNAILAAAKAESARYQYLYAVLAENNIVDDPEPLNWYLDAAVNGSKPAQYRIAQCLISGNGCIRDRSKAINWLHISADGGDAKAAYLLAQELLDSNNVNFDPRKAAAYLEIAALKEYMPAIMDYAELLAMSSDPVIRDPQKAIRLAEQGRAIDPNNPNLLSAIGIAFIELGQKVRGISMLKQAVTEAKRRNWTVENFEDLLMDYAD</sequence>
<evidence type="ECO:0000313" key="3">
    <source>
        <dbReference type="EMBL" id="OEY68173.1"/>
    </source>
</evidence>
<dbReference type="STRING" id="1628148.BI198_00290"/>
<comment type="caution">
    <text evidence="3">The sequence shown here is derived from an EMBL/GenBank/DDBJ whole genome shotgun (WGS) entry which is preliminary data.</text>
</comment>
<evidence type="ECO:0000313" key="4">
    <source>
        <dbReference type="Proteomes" id="UP000242258"/>
    </source>
</evidence>
<dbReference type="Pfam" id="PF03544">
    <property type="entry name" value="TonB_C"/>
    <property type="match status" value="1"/>
</dbReference>
<dbReference type="SMART" id="SM00671">
    <property type="entry name" value="SEL1"/>
    <property type="match status" value="3"/>
</dbReference>
<name>A0A1E7Q290_9GAMM</name>
<dbReference type="GO" id="GO:0055085">
    <property type="term" value="P:transmembrane transport"/>
    <property type="evidence" value="ECO:0007669"/>
    <property type="project" value="InterPro"/>
</dbReference>
<dbReference type="SUPFAM" id="SSF74653">
    <property type="entry name" value="TolA/TonB C-terminal domain"/>
    <property type="match status" value="1"/>
</dbReference>
<evidence type="ECO:0000259" key="2">
    <source>
        <dbReference type="PROSITE" id="PS52015"/>
    </source>
</evidence>
<reference evidence="4" key="1">
    <citation type="submission" date="2016-09" db="EMBL/GenBank/DDBJ databases">
        <authorList>
            <person name="Wan X."/>
            <person name="Hou S."/>
        </authorList>
    </citation>
    <scope>NUCLEOTIDE SEQUENCE [LARGE SCALE GENOMIC DNA]</scope>
    <source>
        <strain evidence="4">KH87</strain>
    </source>
</reference>
<dbReference type="InterPro" id="IPR011990">
    <property type="entry name" value="TPR-like_helical_dom_sf"/>
</dbReference>
<dbReference type="PANTHER" id="PTHR11102:SF160">
    <property type="entry name" value="ERAD-ASSOCIATED E3 UBIQUITIN-PROTEIN LIGASE COMPONENT HRD3"/>
    <property type="match status" value="1"/>
</dbReference>
<dbReference type="InterPro" id="IPR050767">
    <property type="entry name" value="Sel1_AlgK"/>
</dbReference>
<dbReference type="InterPro" id="IPR037682">
    <property type="entry name" value="TonB_C"/>
</dbReference>
<dbReference type="PANTHER" id="PTHR11102">
    <property type="entry name" value="SEL-1-LIKE PROTEIN"/>
    <property type="match status" value="1"/>
</dbReference>
<dbReference type="Gene3D" id="3.30.2420.10">
    <property type="entry name" value="TonB"/>
    <property type="match status" value="1"/>
</dbReference>
<dbReference type="PROSITE" id="PS52015">
    <property type="entry name" value="TONB_CTD"/>
    <property type="match status" value="1"/>
</dbReference>
<dbReference type="Gene3D" id="1.25.40.10">
    <property type="entry name" value="Tetratricopeptide repeat domain"/>
    <property type="match status" value="2"/>
</dbReference>
<dbReference type="EMBL" id="MKEK01000001">
    <property type="protein sequence ID" value="OEY68173.1"/>
    <property type="molecule type" value="Genomic_DNA"/>
</dbReference>
<feature type="chain" id="PRO_5009200258" description="TonB C-terminal domain-containing protein" evidence="1">
    <location>
        <begin position="22"/>
        <end position="448"/>
    </location>
</feature>
<accession>A0A1E7Q290</accession>
<organism evidence="3 4">
    <name type="scientific">Rheinheimera salexigens</name>
    <dbReference type="NCBI Taxonomy" id="1628148"/>
    <lineage>
        <taxon>Bacteria</taxon>
        <taxon>Pseudomonadati</taxon>
        <taxon>Pseudomonadota</taxon>
        <taxon>Gammaproteobacteria</taxon>
        <taxon>Chromatiales</taxon>
        <taxon>Chromatiaceae</taxon>
        <taxon>Rheinheimera</taxon>
    </lineage>
</organism>
<proteinExistence type="predicted"/>
<dbReference type="OrthoDB" id="9792653at2"/>
<gene>
    <name evidence="3" type="ORF">BI198_00290</name>
</gene>
<keyword evidence="1" id="KW-0732">Signal</keyword>
<feature type="signal peptide" evidence="1">
    <location>
        <begin position="1"/>
        <end position="21"/>
    </location>
</feature>
<dbReference type="Pfam" id="PF08238">
    <property type="entry name" value="Sel1"/>
    <property type="match status" value="4"/>
</dbReference>
<evidence type="ECO:0000256" key="1">
    <source>
        <dbReference type="SAM" id="SignalP"/>
    </source>
</evidence>
<dbReference type="InterPro" id="IPR006597">
    <property type="entry name" value="Sel1-like"/>
</dbReference>
<protein>
    <recommendedName>
        <fullName evidence="2">TonB C-terminal domain-containing protein</fullName>
    </recommendedName>
</protein>
<dbReference type="RefSeq" id="WP_070047740.1">
    <property type="nucleotide sequence ID" value="NZ_CBCSDO010000011.1"/>
</dbReference>
<keyword evidence="4" id="KW-1185">Reference proteome</keyword>
<dbReference type="Proteomes" id="UP000242258">
    <property type="component" value="Unassembled WGS sequence"/>
</dbReference>
<dbReference type="AlphaFoldDB" id="A0A1E7Q290"/>